<protein>
    <submittedName>
        <fullName evidence="3">Uncharacterized protein</fullName>
    </submittedName>
</protein>
<proteinExistence type="predicted"/>
<keyword evidence="2" id="KW-0472">Membrane</keyword>
<evidence type="ECO:0000256" key="1">
    <source>
        <dbReference type="SAM" id="MobiDB-lite"/>
    </source>
</evidence>
<accession>A0A484IE16</accession>
<feature type="region of interest" description="Disordered" evidence="1">
    <location>
        <begin position="59"/>
        <end position="121"/>
    </location>
</feature>
<dbReference type="RefSeq" id="WP_134485333.1">
    <property type="nucleotide sequence ID" value="NZ_LR216287.1"/>
</dbReference>
<evidence type="ECO:0000313" key="3">
    <source>
        <dbReference type="EMBL" id="VFJ15391.1"/>
    </source>
</evidence>
<organism evidence="3 4">
    <name type="scientific">Candidatus Nitrosocosmicus franklandianus</name>
    <dbReference type="NCBI Taxonomy" id="1798806"/>
    <lineage>
        <taxon>Archaea</taxon>
        <taxon>Nitrososphaerota</taxon>
        <taxon>Nitrososphaeria</taxon>
        <taxon>Nitrososphaerales</taxon>
        <taxon>Nitrososphaeraceae</taxon>
        <taxon>Candidatus Nitrosocosmicus</taxon>
    </lineage>
</organism>
<dbReference type="AlphaFoldDB" id="A0A484IE16"/>
<gene>
    <name evidence="3" type="ORF">NFRAN_3073</name>
</gene>
<dbReference type="OrthoDB" id="12382at2157"/>
<name>A0A484IE16_9ARCH</name>
<dbReference type="Proteomes" id="UP000294299">
    <property type="component" value="Chromosome NFRAN"/>
</dbReference>
<keyword evidence="4" id="KW-1185">Reference proteome</keyword>
<dbReference type="GeneID" id="39422168"/>
<evidence type="ECO:0000256" key="2">
    <source>
        <dbReference type="SAM" id="Phobius"/>
    </source>
</evidence>
<dbReference type="KEGG" id="nfn:NFRAN_3073"/>
<sequence>MARNGFPIYGVFTVLFGSLIFISTLNLLSICPLIIAYEVTDQNSEGIFSSLSRDFDGTLEEINREDDKSESQDQEDSSKAPNLETETLETEILDIEVLRNSSSTSDDIKASGDQSSNSTNL</sequence>
<keyword evidence="2" id="KW-1133">Transmembrane helix</keyword>
<dbReference type="EMBL" id="LR216287">
    <property type="protein sequence ID" value="VFJ15391.1"/>
    <property type="molecule type" value="Genomic_DNA"/>
</dbReference>
<reference evidence="3 4" key="1">
    <citation type="submission" date="2019-02" db="EMBL/GenBank/DDBJ databases">
        <authorList>
            <person name="Lehtovirta-Morley E L."/>
        </authorList>
    </citation>
    <scope>NUCLEOTIDE SEQUENCE [LARGE SCALE GENOMIC DNA]</scope>
    <source>
        <strain evidence="3">NFRAN1</strain>
    </source>
</reference>
<feature type="transmembrane region" description="Helical" evidence="2">
    <location>
        <begin position="6"/>
        <end position="28"/>
    </location>
</feature>
<keyword evidence="2" id="KW-0812">Transmembrane</keyword>
<evidence type="ECO:0000313" key="4">
    <source>
        <dbReference type="Proteomes" id="UP000294299"/>
    </source>
</evidence>
<feature type="compositionally biased region" description="Polar residues" evidence="1">
    <location>
        <begin position="112"/>
        <end position="121"/>
    </location>
</feature>
<feature type="compositionally biased region" description="Basic and acidic residues" evidence="1">
    <location>
        <begin position="59"/>
        <end position="71"/>
    </location>
</feature>